<protein>
    <recommendedName>
        <fullName evidence="5">Ribosomal protein L15</fullName>
    </recommendedName>
</protein>
<evidence type="ECO:0000256" key="2">
    <source>
        <dbReference type="ARBA" id="ARBA00022980"/>
    </source>
</evidence>
<dbReference type="AlphaFoldDB" id="A0A8C5PQJ2"/>
<keyword evidence="7" id="KW-1185">Reference proteome</keyword>
<dbReference type="SMART" id="SM01384">
    <property type="entry name" value="Ribosomal_L15e"/>
    <property type="match status" value="1"/>
</dbReference>
<evidence type="ECO:0000256" key="4">
    <source>
        <dbReference type="ARBA" id="ARBA00034092"/>
    </source>
</evidence>
<proteinExistence type="inferred from homology"/>
<reference evidence="6" key="1">
    <citation type="submission" date="2025-08" db="UniProtKB">
        <authorList>
            <consortium name="Ensembl"/>
        </authorList>
    </citation>
    <scope>IDENTIFICATION</scope>
</reference>
<keyword evidence="2 5" id="KW-0689">Ribosomal protein</keyword>
<organism evidence="6 7">
    <name type="scientific">Leptobrachium leishanense</name>
    <name type="common">Leishan spiny toad</name>
    <dbReference type="NCBI Taxonomy" id="445787"/>
    <lineage>
        <taxon>Eukaryota</taxon>
        <taxon>Metazoa</taxon>
        <taxon>Chordata</taxon>
        <taxon>Craniata</taxon>
        <taxon>Vertebrata</taxon>
        <taxon>Euteleostomi</taxon>
        <taxon>Amphibia</taxon>
        <taxon>Batrachia</taxon>
        <taxon>Anura</taxon>
        <taxon>Pelobatoidea</taxon>
        <taxon>Megophryidae</taxon>
        <taxon>Leptobrachium</taxon>
    </lineage>
</organism>
<accession>A0A8C5PQJ2</accession>
<keyword evidence="3 5" id="KW-0687">Ribonucleoprotein</keyword>
<dbReference type="InterPro" id="IPR012678">
    <property type="entry name" value="Ribosomal_uL23/eL15/eS24_sf"/>
</dbReference>
<dbReference type="GO" id="GO:0003735">
    <property type="term" value="F:structural constituent of ribosome"/>
    <property type="evidence" value="ECO:0007669"/>
    <property type="project" value="InterPro"/>
</dbReference>
<comment type="function">
    <text evidence="4">Component of the large ribosomal subunit. The ribosome is a large ribonucleoprotein complex responsible for the synthesis of proteins in the cell.</text>
</comment>
<dbReference type="Gene3D" id="3.40.1120.10">
    <property type="entry name" value="Ribosomal protein l15e"/>
    <property type="match status" value="1"/>
</dbReference>
<dbReference type="GO" id="GO:0006412">
    <property type="term" value="P:translation"/>
    <property type="evidence" value="ECO:0007669"/>
    <property type="project" value="InterPro"/>
</dbReference>
<dbReference type="OrthoDB" id="10255148at2759"/>
<name>A0A8C5PQJ2_9ANUR</name>
<evidence type="ECO:0000313" key="6">
    <source>
        <dbReference type="Ensembl" id="ENSLLEP00000026008.1"/>
    </source>
</evidence>
<dbReference type="Pfam" id="PF00827">
    <property type="entry name" value="Ribosomal_L15e"/>
    <property type="match status" value="1"/>
</dbReference>
<evidence type="ECO:0000313" key="7">
    <source>
        <dbReference type="Proteomes" id="UP000694569"/>
    </source>
</evidence>
<dbReference type="InterPro" id="IPR024794">
    <property type="entry name" value="Rbsml_eL15_core_dom_sf"/>
</dbReference>
<dbReference type="GO" id="GO:0044391">
    <property type="term" value="C:ribosomal subunit"/>
    <property type="evidence" value="ECO:0007669"/>
    <property type="project" value="UniProtKB-ARBA"/>
</dbReference>
<dbReference type="Ensembl" id="ENSLLET00000027004.1">
    <property type="protein sequence ID" value="ENSLLEP00000026008.1"/>
    <property type="gene ID" value="ENSLLEG00000016484.1"/>
</dbReference>
<evidence type="ECO:0000256" key="1">
    <source>
        <dbReference type="ARBA" id="ARBA00006857"/>
    </source>
</evidence>
<reference evidence="6" key="2">
    <citation type="submission" date="2025-09" db="UniProtKB">
        <authorList>
            <consortium name="Ensembl"/>
        </authorList>
    </citation>
    <scope>IDENTIFICATION</scope>
</reference>
<dbReference type="Proteomes" id="UP000694569">
    <property type="component" value="Unplaced"/>
</dbReference>
<sequence length="136" mass="15360">MGAETAYTYMQLLWRKKQSHLTSYPHRQGLQTGLKGLILYSKVSPLQSSGPTTASNLCCWGTCWQSLWRVLNSSWVGQDSSSFEIIAIDQFHKAIRCNLDTKWIPKTVDHIYHLIIGGSCCAAWRGHNTLRLCSCP</sequence>
<dbReference type="InterPro" id="IPR000439">
    <property type="entry name" value="Ribosomal_eL15"/>
</dbReference>
<evidence type="ECO:0000256" key="3">
    <source>
        <dbReference type="ARBA" id="ARBA00023274"/>
    </source>
</evidence>
<evidence type="ECO:0000256" key="5">
    <source>
        <dbReference type="RuleBase" id="RU000663"/>
    </source>
</evidence>
<dbReference type="SUPFAM" id="SSF54189">
    <property type="entry name" value="Ribosomal proteins S24e, L23 and L15e"/>
    <property type="match status" value="1"/>
</dbReference>
<comment type="similarity">
    <text evidence="1 5">Belongs to the eukaryotic ribosomal protein eL15 family.</text>
</comment>